<protein>
    <submittedName>
        <fullName evidence="1">Uncharacterized protein</fullName>
    </submittedName>
</protein>
<gene>
    <name evidence="1" type="ORF">OIU74_023706</name>
</gene>
<sequence length="65" mass="7628">MQGLLNIERTYMRLVNRCNFNGSCITILCKCSFLTQFSELFLVALSYEKIMYHIACLFCKILFMS</sequence>
<dbReference type="AlphaFoldDB" id="A0A9Q0WCQ9"/>
<accession>A0A9Q0WCQ9</accession>
<reference evidence="1" key="2">
    <citation type="journal article" date="2023" name="Int. J. Mol. Sci.">
        <title>De Novo Assembly and Annotation of 11 Diverse Shrub Willow (Salix) Genomes Reveals Novel Gene Organization in Sex-Linked Regions.</title>
        <authorList>
            <person name="Hyden B."/>
            <person name="Feng K."/>
            <person name="Yates T.B."/>
            <person name="Jawdy S."/>
            <person name="Cereghino C."/>
            <person name="Smart L.B."/>
            <person name="Muchero W."/>
        </authorList>
    </citation>
    <scope>NUCLEOTIDE SEQUENCE</scope>
    <source>
        <tissue evidence="1">Shoot tip</tissue>
    </source>
</reference>
<evidence type="ECO:0000313" key="1">
    <source>
        <dbReference type="EMBL" id="KAJ6764885.1"/>
    </source>
</evidence>
<evidence type="ECO:0000313" key="2">
    <source>
        <dbReference type="Proteomes" id="UP001151752"/>
    </source>
</evidence>
<comment type="caution">
    <text evidence="1">The sequence shown here is derived from an EMBL/GenBank/DDBJ whole genome shotgun (WGS) entry which is preliminary data.</text>
</comment>
<dbReference type="Proteomes" id="UP001151752">
    <property type="component" value="Chromosome 12"/>
</dbReference>
<dbReference type="EMBL" id="JAPFFM010000004">
    <property type="protein sequence ID" value="KAJ6764885.1"/>
    <property type="molecule type" value="Genomic_DNA"/>
</dbReference>
<keyword evidence="2" id="KW-1185">Reference proteome</keyword>
<organism evidence="1 2">
    <name type="scientific">Salix koriyanagi</name>
    <dbReference type="NCBI Taxonomy" id="2511006"/>
    <lineage>
        <taxon>Eukaryota</taxon>
        <taxon>Viridiplantae</taxon>
        <taxon>Streptophyta</taxon>
        <taxon>Embryophyta</taxon>
        <taxon>Tracheophyta</taxon>
        <taxon>Spermatophyta</taxon>
        <taxon>Magnoliopsida</taxon>
        <taxon>eudicotyledons</taxon>
        <taxon>Gunneridae</taxon>
        <taxon>Pentapetalae</taxon>
        <taxon>rosids</taxon>
        <taxon>fabids</taxon>
        <taxon>Malpighiales</taxon>
        <taxon>Salicaceae</taxon>
        <taxon>Saliceae</taxon>
        <taxon>Salix</taxon>
    </lineage>
</organism>
<reference evidence="1" key="1">
    <citation type="submission" date="2022-11" db="EMBL/GenBank/DDBJ databases">
        <authorList>
            <person name="Hyden B.L."/>
            <person name="Feng K."/>
            <person name="Yates T."/>
            <person name="Jawdy S."/>
            <person name="Smart L.B."/>
            <person name="Muchero W."/>
        </authorList>
    </citation>
    <scope>NUCLEOTIDE SEQUENCE</scope>
    <source>
        <tissue evidence="1">Shoot tip</tissue>
    </source>
</reference>
<name>A0A9Q0WCQ9_9ROSI</name>
<proteinExistence type="predicted"/>